<dbReference type="InterPro" id="IPR024197">
    <property type="entry name" value="TPP-like"/>
</dbReference>
<dbReference type="AlphaFoldDB" id="A0A2N0ZKQ4"/>
<evidence type="ECO:0000313" key="1">
    <source>
        <dbReference type="EMBL" id="PKG30078.1"/>
    </source>
</evidence>
<organism evidence="1 2">
    <name type="scientific">Cytobacillus horneckiae</name>
    <dbReference type="NCBI Taxonomy" id="549687"/>
    <lineage>
        <taxon>Bacteria</taxon>
        <taxon>Bacillati</taxon>
        <taxon>Bacillota</taxon>
        <taxon>Bacilli</taxon>
        <taxon>Bacillales</taxon>
        <taxon>Bacillaceae</taxon>
        <taxon>Cytobacillus</taxon>
    </lineage>
</organism>
<dbReference type="SUPFAM" id="SSF56784">
    <property type="entry name" value="HAD-like"/>
    <property type="match status" value="1"/>
</dbReference>
<comment type="caution">
    <text evidence="1">The sequence shown here is derived from an EMBL/GenBank/DDBJ whole genome shotgun (WGS) entry which is preliminary data.</text>
</comment>
<dbReference type="InterPro" id="IPR036412">
    <property type="entry name" value="HAD-like_sf"/>
</dbReference>
<reference evidence="1 2" key="1">
    <citation type="journal article" date="2010" name="Int. J. Syst. Evol. Microbiol.">
        <title>Bacillus horneckiae sp. nov., isolated from a spacecraft-assembly clean room.</title>
        <authorList>
            <person name="Vaishampayan P."/>
            <person name="Probst A."/>
            <person name="Krishnamurthi S."/>
            <person name="Ghosh S."/>
            <person name="Osman S."/>
            <person name="McDowall A."/>
            <person name="Ruckmani A."/>
            <person name="Mayilraj S."/>
            <person name="Venkateswaran K."/>
        </authorList>
    </citation>
    <scope>NUCLEOTIDE SEQUENCE [LARGE SCALE GENOMIC DNA]</scope>
    <source>
        <strain evidence="2">1PO1SC</strain>
    </source>
</reference>
<dbReference type="Gene3D" id="3.40.50.1000">
    <property type="entry name" value="HAD superfamily/HAD-like"/>
    <property type="match status" value="1"/>
</dbReference>
<dbReference type="RefSeq" id="WP_066200244.1">
    <property type="nucleotide sequence ID" value="NZ_JARMMB010000019.1"/>
</dbReference>
<dbReference type="InterPro" id="IPR023214">
    <property type="entry name" value="HAD_sf"/>
</dbReference>
<dbReference type="EMBL" id="PISD01000008">
    <property type="protein sequence ID" value="PKG30078.1"/>
    <property type="molecule type" value="Genomic_DNA"/>
</dbReference>
<evidence type="ECO:0000313" key="2">
    <source>
        <dbReference type="Proteomes" id="UP000233343"/>
    </source>
</evidence>
<proteinExistence type="predicted"/>
<dbReference type="GO" id="GO:0003824">
    <property type="term" value="F:catalytic activity"/>
    <property type="evidence" value="ECO:0007669"/>
    <property type="project" value="UniProtKB-ARBA"/>
</dbReference>
<gene>
    <name evidence="1" type="ORF">CWS20_03530</name>
</gene>
<sequence>MKNLFAADLDRTLIYSKRAIAEFNEDKHAFLTSVEYKDGQVMAYMTNKSIEALHHIAKQALFVPVTTRTPEQFNRINLRIPLKYAITTNGANIFYKGDILKEWQETVINRMKKESASIQEIKLAVQPLTINGRQKDADDLFFYYLLDERLAEHQLEEASSMANNIGWRTSLQGRKLYFIPYSVSKGEAVNFIKERENIDISFGAGDSLLDHDFLKACDFSFVPSHGELANHPHLNKAYQLTNEKGFKATEEMLGRIEQLIAFQSQQSVHEAK</sequence>
<dbReference type="PIRSF" id="PIRSF030802">
    <property type="entry name" value="UCP030802"/>
    <property type="match status" value="1"/>
</dbReference>
<protein>
    <submittedName>
        <fullName evidence="1">Uncharacterized protein</fullName>
    </submittedName>
</protein>
<name>A0A2N0ZKQ4_9BACI</name>
<dbReference type="Proteomes" id="UP000233343">
    <property type="component" value="Unassembled WGS sequence"/>
</dbReference>
<keyword evidence="2" id="KW-1185">Reference proteome</keyword>
<accession>A0A2N0ZKQ4</accession>